<dbReference type="PRINTS" id="PR00039">
    <property type="entry name" value="HTHLYSR"/>
</dbReference>
<dbReference type="InterPro" id="IPR005119">
    <property type="entry name" value="LysR_subst-bd"/>
</dbReference>
<dbReference type="InterPro" id="IPR036390">
    <property type="entry name" value="WH_DNA-bd_sf"/>
</dbReference>
<dbReference type="EMBL" id="FZOG01000009">
    <property type="protein sequence ID" value="SNT06451.1"/>
    <property type="molecule type" value="Genomic_DNA"/>
</dbReference>
<dbReference type="GO" id="GO:0003677">
    <property type="term" value="F:DNA binding"/>
    <property type="evidence" value="ECO:0007669"/>
    <property type="project" value="UniProtKB-KW"/>
</dbReference>
<dbReference type="Gene3D" id="3.40.190.10">
    <property type="entry name" value="Periplasmic binding protein-like II"/>
    <property type="match status" value="2"/>
</dbReference>
<comment type="similarity">
    <text evidence="1">Belongs to the LysR transcriptional regulatory family.</text>
</comment>
<evidence type="ECO:0000256" key="2">
    <source>
        <dbReference type="ARBA" id="ARBA00023015"/>
    </source>
</evidence>
<dbReference type="PROSITE" id="PS50931">
    <property type="entry name" value="HTH_LYSR"/>
    <property type="match status" value="1"/>
</dbReference>
<dbReference type="Pfam" id="PF00126">
    <property type="entry name" value="HTH_1"/>
    <property type="match status" value="1"/>
</dbReference>
<proteinExistence type="inferred from homology"/>
<sequence length="303" mass="34369">MKLHQLRALVAIHQSGSIQEASKVMHITQPALSRSIKELERELGFNLLQRSYKGMSLTEEGRRIIRHANLVVESIRRLQVDAAHIQDATVGHIAIGVTSLTAMLEGLDEAILTMRRKFPRLTISITDLRPNQILQRLRDGSLDFAITSQQPLTRLNLDWEALGSIKGLVVCHKSNLHKFSRSLRSLQYANWISLDELDEPASQFHQLFEVNDIRRPQSAIECTSIMLALSLIKHDDALMTISELAIRDFKRYPQGEELAHVDIQELVPDYPVNLVCIDRHSLTAPAEELFHELKARLFANPQG</sequence>
<keyword evidence="4" id="KW-0804">Transcription</keyword>
<dbReference type="CDD" id="cd05466">
    <property type="entry name" value="PBP2_LTTR_substrate"/>
    <property type="match status" value="1"/>
</dbReference>
<keyword evidence="3" id="KW-0238">DNA-binding</keyword>
<dbReference type="PANTHER" id="PTHR30419:SF30">
    <property type="entry name" value="LYSR FAMILY TRANSCRIPTIONAL REGULATOR"/>
    <property type="match status" value="1"/>
</dbReference>
<evidence type="ECO:0000256" key="3">
    <source>
        <dbReference type="ARBA" id="ARBA00023125"/>
    </source>
</evidence>
<dbReference type="GO" id="GO:0003700">
    <property type="term" value="F:DNA-binding transcription factor activity"/>
    <property type="evidence" value="ECO:0007669"/>
    <property type="project" value="InterPro"/>
</dbReference>
<feature type="domain" description="HTH lysR-type" evidence="5">
    <location>
        <begin position="1"/>
        <end position="58"/>
    </location>
</feature>
<dbReference type="Proteomes" id="UP000242915">
    <property type="component" value="Unassembled WGS sequence"/>
</dbReference>
<dbReference type="SUPFAM" id="SSF53850">
    <property type="entry name" value="Periplasmic binding protein-like II"/>
    <property type="match status" value="1"/>
</dbReference>
<dbReference type="Gene3D" id="1.10.10.10">
    <property type="entry name" value="Winged helix-like DNA-binding domain superfamily/Winged helix DNA-binding domain"/>
    <property type="match status" value="1"/>
</dbReference>
<protein>
    <submittedName>
        <fullName evidence="6">Transcriptional regulator, LysR family</fullName>
    </submittedName>
</protein>
<dbReference type="RefSeq" id="WP_089361288.1">
    <property type="nucleotide sequence ID" value="NZ_FZOG01000009.1"/>
</dbReference>
<dbReference type="InterPro" id="IPR000847">
    <property type="entry name" value="LysR_HTH_N"/>
</dbReference>
<organism evidence="6 7">
    <name type="scientific">Pseudomonas segetis</name>
    <dbReference type="NCBI Taxonomy" id="298908"/>
    <lineage>
        <taxon>Bacteria</taxon>
        <taxon>Pseudomonadati</taxon>
        <taxon>Pseudomonadota</taxon>
        <taxon>Gammaproteobacteria</taxon>
        <taxon>Pseudomonadales</taxon>
        <taxon>Pseudomonadaceae</taxon>
        <taxon>Pseudomonas</taxon>
    </lineage>
</organism>
<dbReference type="InterPro" id="IPR036388">
    <property type="entry name" value="WH-like_DNA-bd_sf"/>
</dbReference>
<keyword evidence="7" id="KW-1185">Reference proteome</keyword>
<accession>A0A239JKP5</accession>
<dbReference type="InterPro" id="IPR050950">
    <property type="entry name" value="HTH-type_LysR_regulators"/>
</dbReference>
<evidence type="ECO:0000259" key="5">
    <source>
        <dbReference type="PROSITE" id="PS50931"/>
    </source>
</evidence>
<evidence type="ECO:0000256" key="4">
    <source>
        <dbReference type="ARBA" id="ARBA00023163"/>
    </source>
</evidence>
<name>A0A239JKP5_9PSED</name>
<gene>
    <name evidence="6" type="ORF">SAMN05216255_4390</name>
</gene>
<keyword evidence="2" id="KW-0805">Transcription regulation</keyword>
<dbReference type="PANTHER" id="PTHR30419">
    <property type="entry name" value="HTH-TYPE TRANSCRIPTIONAL REGULATOR YBHD"/>
    <property type="match status" value="1"/>
</dbReference>
<dbReference type="AlphaFoldDB" id="A0A239JKP5"/>
<dbReference type="Pfam" id="PF03466">
    <property type="entry name" value="LysR_substrate"/>
    <property type="match status" value="1"/>
</dbReference>
<evidence type="ECO:0000256" key="1">
    <source>
        <dbReference type="ARBA" id="ARBA00009437"/>
    </source>
</evidence>
<evidence type="ECO:0000313" key="7">
    <source>
        <dbReference type="Proteomes" id="UP000242915"/>
    </source>
</evidence>
<evidence type="ECO:0000313" key="6">
    <source>
        <dbReference type="EMBL" id="SNT06451.1"/>
    </source>
</evidence>
<dbReference type="GO" id="GO:0005829">
    <property type="term" value="C:cytosol"/>
    <property type="evidence" value="ECO:0007669"/>
    <property type="project" value="TreeGrafter"/>
</dbReference>
<reference evidence="7" key="1">
    <citation type="submission" date="2017-06" db="EMBL/GenBank/DDBJ databases">
        <authorList>
            <person name="Varghese N."/>
            <person name="Submissions S."/>
        </authorList>
    </citation>
    <scope>NUCLEOTIDE SEQUENCE [LARGE SCALE GENOMIC DNA]</scope>
    <source>
        <strain evidence="7">CIP 108523</strain>
    </source>
</reference>
<dbReference type="SUPFAM" id="SSF46785">
    <property type="entry name" value="Winged helix' DNA-binding domain"/>
    <property type="match status" value="1"/>
</dbReference>
<dbReference type="FunFam" id="1.10.10.10:FF:000001">
    <property type="entry name" value="LysR family transcriptional regulator"/>
    <property type="match status" value="1"/>
</dbReference>